<accession>A0A8J0T4I4</accession>
<evidence type="ECO:0000313" key="5">
    <source>
        <dbReference type="Xenbase" id="XB-GENE-29077655"/>
    </source>
</evidence>
<feature type="transmembrane region" description="Helical" evidence="2">
    <location>
        <begin position="12"/>
        <end position="37"/>
    </location>
</feature>
<dbReference type="Xenbase" id="XB-GENE-29077655">
    <property type="gene designation" value="LOC100485172"/>
</dbReference>
<evidence type="ECO:0000256" key="2">
    <source>
        <dbReference type="SAM" id="Phobius"/>
    </source>
</evidence>
<dbReference type="RefSeq" id="XP_017951214.2">
    <property type="nucleotide sequence ID" value="XM_018095725.2"/>
</dbReference>
<feature type="region of interest" description="Disordered" evidence="1">
    <location>
        <begin position="82"/>
        <end position="102"/>
    </location>
</feature>
<gene>
    <name evidence="4 5" type="primary">LOC100485172</name>
</gene>
<organism evidence="3 4">
    <name type="scientific">Xenopus tropicalis</name>
    <name type="common">Western clawed frog</name>
    <name type="synonym">Silurana tropicalis</name>
    <dbReference type="NCBI Taxonomy" id="8364"/>
    <lineage>
        <taxon>Eukaryota</taxon>
        <taxon>Metazoa</taxon>
        <taxon>Chordata</taxon>
        <taxon>Craniata</taxon>
        <taxon>Vertebrata</taxon>
        <taxon>Euteleostomi</taxon>
        <taxon>Amphibia</taxon>
        <taxon>Batrachia</taxon>
        <taxon>Anura</taxon>
        <taxon>Pipoidea</taxon>
        <taxon>Pipidae</taxon>
        <taxon>Xenopodinae</taxon>
        <taxon>Xenopus</taxon>
        <taxon>Silurana</taxon>
    </lineage>
</organism>
<keyword evidence="3" id="KW-1185">Reference proteome</keyword>
<protein>
    <submittedName>
        <fullName evidence="4">Carcinoembryonic antigen-related cell adhesion molecule 1</fullName>
    </submittedName>
</protein>
<dbReference type="KEGG" id="xtr:100485172"/>
<dbReference type="PANTHER" id="PTHR16861:SF4">
    <property type="entry name" value="SH3 DOMAIN PROTEIN (AFU_ORTHOLOGUE AFUA_1G13610)"/>
    <property type="match status" value="1"/>
</dbReference>
<keyword evidence="2" id="KW-1133">Transmembrane helix</keyword>
<keyword evidence="2" id="KW-0812">Transmembrane</keyword>
<evidence type="ECO:0000256" key="1">
    <source>
        <dbReference type="SAM" id="MobiDB-lite"/>
    </source>
</evidence>
<dbReference type="CDD" id="cd12087">
    <property type="entry name" value="TM_EGFR-like"/>
    <property type="match status" value="1"/>
</dbReference>
<dbReference type="AGR" id="Xenbase:XB-GENE-29077655"/>
<feature type="non-terminal residue" evidence="4">
    <location>
        <position position="1"/>
    </location>
</feature>
<evidence type="ECO:0000313" key="3">
    <source>
        <dbReference type="Proteomes" id="UP000008143"/>
    </source>
</evidence>
<dbReference type="GeneID" id="100485172"/>
<reference evidence="4" key="1">
    <citation type="submission" date="2025-08" db="UniProtKB">
        <authorList>
            <consortium name="RefSeq"/>
        </authorList>
    </citation>
    <scope>IDENTIFICATION</scope>
    <source>
        <strain evidence="4">Nigerian</strain>
        <tissue evidence="4">Liver and blood</tissue>
    </source>
</reference>
<dbReference type="Proteomes" id="UP000008143">
    <property type="component" value="Unplaced"/>
</dbReference>
<keyword evidence="2" id="KW-0472">Membrane</keyword>
<feature type="region of interest" description="Disordered" evidence="1">
    <location>
        <begin position="41"/>
        <end position="63"/>
    </location>
</feature>
<sequence>SSQGSPGGSLSAGAIAGIVIGSLAGVALIAVAVFFIVKSTKKKQRNENSRSAQMPMSAGVADKNKEDEEYVKYADLRFKNANPANKAPVQQAGETEYSTVKK</sequence>
<dbReference type="AlphaFoldDB" id="A0A8J0T4I4"/>
<proteinExistence type="predicted"/>
<name>A0A8J0T4I4_XENTR</name>
<evidence type="ECO:0000313" key="4">
    <source>
        <dbReference type="RefSeq" id="XP_017951214.2"/>
    </source>
</evidence>
<feature type="compositionally biased region" description="Polar residues" evidence="1">
    <location>
        <begin position="92"/>
        <end position="102"/>
    </location>
</feature>
<dbReference type="PANTHER" id="PTHR16861">
    <property type="entry name" value="GLYCOPROTEIN 38"/>
    <property type="match status" value="1"/>
</dbReference>